<reference evidence="1" key="1">
    <citation type="submission" date="2019-08" db="EMBL/GenBank/DDBJ databases">
        <authorList>
            <person name="Kucharzyk K."/>
            <person name="Murdoch R.W."/>
            <person name="Higgins S."/>
            <person name="Loffler F."/>
        </authorList>
    </citation>
    <scope>NUCLEOTIDE SEQUENCE</scope>
</reference>
<dbReference type="AlphaFoldDB" id="A0A644ZZM1"/>
<name>A0A644ZZM1_9ZZZZ</name>
<sequence>MPILDRDTIRLPRSRIKRYGPVVLSVPVRLRSPVVNQHVIINREPQTVVGPRLEGVSARAGEGDLPGRSQSVPIDARNAGVGRDRQGRALIVEPGVRRVGVRRSGRAGVAESIQDRRAGHGHGGALEVIPACRETVDVLVVAGRGVRHIGCLCRHRPAVGTEPARRRGPVAIGRPVLTVIDRRAGETRRIGFRQLQILHRIPLGGIRLTGEIGLAGRAEQ</sequence>
<gene>
    <name evidence="1" type="ORF">SDC9_90741</name>
</gene>
<accession>A0A644ZZM1</accession>
<organism evidence="1">
    <name type="scientific">bioreactor metagenome</name>
    <dbReference type="NCBI Taxonomy" id="1076179"/>
    <lineage>
        <taxon>unclassified sequences</taxon>
        <taxon>metagenomes</taxon>
        <taxon>ecological metagenomes</taxon>
    </lineage>
</organism>
<evidence type="ECO:0000313" key="1">
    <source>
        <dbReference type="EMBL" id="MPM44063.1"/>
    </source>
</evidence>
<proteinExistence type="predicted"/>
<protein>
    <submittedName>
        <fullName evidence="1">Uncharacterized protein</fullName>
    </submittedName>
</protein>
<dbReference type="EMBL" id="VSSQ01010334">
    <property type="protein sequence ID" value="MPM44063.1"/>
    <property type="molecule type" value="Genomic_DNA"/>
</dbReference>
<comment type="caution">
    <text evidence="1">The sequence shown here is derived from an EMBL/GenBank/DDBJ whole genome shotgun (WGS) entry which is preliminary data.</text>
</comment>